<dbReference type="GO" id="GO:0008270">
    <property type="term" value="F:zinc ion binding"/>
    <property type="evidence" value="ECO:0007669"/>
    <property type="project" value="UniProtKB-KW"/>
</dbReference>
<evidence type="ECO:0000259" key="8">
    <source>
        <dbReference type="PROSITE" id="PS50157"/>
    </source>
</evidence>
<keyword evidence="6" id="KW-0479">Metal-binding</keyword>
<reference evidence="10 11" key="1">
    <citation type="submission" date="2019-09" db="EMBL/GenBank/DDBJ databases">
        <title>A chromosome-level genome assembly of the Chinese tupelo Nyssa sinensis.</title>
        <authorList>
            <person name="Yang X."/>
            <person name="Kang M."/>
            <person name="Yang Y."/>
            <person name="Xiong H."/>
            <person name="Wang M."/>
            <person name="Zhang Z."/>
            <person name="Wang Z."/>
            <person name="Wu H."/>
            <person name="Ma T."/>
            <person name="Liu J."/>
            <person name="Xi Z."/>
        </authorList>
    </citation>
    <scope>NUCLEOTIDE SEQUENCE [LARGE SCALE GENOMIC DNA]</scope>
    <source>
        <strain evidence="10">J267</strain>
        <tissue evidence="10">Leaf</tissue>
    </source>
</reference>
<keyword evidence="2" id="KW-0805">Transcription regulation</keyword>
<evidence type="ECO:0000313" key="11">
    <source>
        <dbReference type="Proteomes" id="UP000325577"/>
    </source>
</evidence>
<dbReference type="InterPro" id="IPR037472">
    <property type="entry name" value="MBD8"/>
</dbReference>
<dbReference type="GO" id="GO:0003677">
    <property type="term" value="F:DNA binding"/>
    <property type="evidence" value="ECO:0007669"/>
    <property type="project" value="UniProtKB-KW"/>
</dbReference>
<dbReference type="GO" id="GO:0005634">
    <property type="term" value="C:nucleus"/>
    <property type="evidence" value="ECO:0007669"/>
    <property type="project" value="UniProtKB-SubCell"/>
</dbReference>
<evidence type="ECO:0000313" key="10">
    <source>
        <dbReference type="EMBL" id="KAA8536454.1"/>
    </source>
</evidence>
<protein>
    <recommendedName>
        <fullName evidence="12">C2H2-type domain-containing protein</fullName>
    </recommendedName>
</protein>
<keyword evidence="4" id="KW-0804">Transcription</keyword>
<proteinExistence type="predicted"/>
<feature type="compositionally biased region" description="Pro residues" evidence="7">
    <location>
        <begin position="92"/>
        <end position="103"/>
    </location>
</feature>
<sequence>MVAAAPSGPKLESLTHIDISKLSQSELHALSLCSDAAFDLHRTDDVVVPQIDRTLFNESAGSRRQTYSRLRLAPRQPDSTAAGHRCRLPCLLPTPKPPPSPPSDDPESGENKSIVNFLKQLIGEDSHSNSTTNHLQLAVVVSGNAKAVPEIIDIDTQTEEEVLGFLRNLEGQWGSRRKKRKIVDATEFGDALPIGWKLLLGLRRREGRVSVYCRRYVSPTGQHFVSCKEVSSYLQSYFGLNDENQSMDQRSGNIQQAYRPTPGSHAGFIHKDDDINEDIISSPMLPSSSISDIHEKEISLMGIDNLAEVQVRDLFECYKCNMSFDEKDTYLQHLLSFHQRTTRRYRLGTSVGEGVIIKDGKYECQFCHKVFQERRSYNGHVGIHVRNYVRSSDESPGRVAGQKHIESRSHEELPSRMSKMDALIEIAQSSILETSSGRPNDKVDGGSSPTKLNVVTIPEISAARSDHELSLASHPSERKMEDCMTDEALTQDLNRHDSEYSMTVVSTDTSEHPKLDDVENYGNSELDVGFGNSHIKPNHDAVTESVEQTVEEIVPQSGVTDSSMPQTQSVHCFSAFTAISNKGENEFCTVAQKLENMTGFEELRLDELEPLQFSFMNGQELSSPPVVSMDLANDIGMEDGFNSSVRFESELNEDDKDQLTTVCVWCRVEFNHEAVDSETQSDSVGFMCPTCKAKISGQLNVLDGGLSMN</sequence>
<feature type="region of interest" description="Disordered" evidence="7">
    <location>
        <begin position="392"/>
        <end position="415"/>
    </location>
</feature>
<dbReference type="Gene3D" id="3.30.160.60">
    <property type="entry name" value="Classic Zinc Finger"/>
    <property type="match status" value="1"/>
</dbReference>
<dbReference type="SUPFAM" id="SSF54171">
    <property type="entry name" value="DNA-binding domain"/>
    <property type="match status" value="1"/>
</dbReference>
<dbReference type="PANTHER" id="PTHR37701:SF19">
    <property type="entry name" value="METHYL-CPG-BINDING DOMAIN PROTEIN"/>
    <property type="match status" value="1"/>
</dbReference>
<dbReference type="SMART" id="SM00355">
    <property type="entry name" value="ZnF_C2H2"/>
    <property type="match status" value="2"/>
</dbReference>
<dbReference type="PROSITE" id="PS50157">
    <property type="entry name" value="ZINC_FINGER_C2H2_2"/>
    <property type="match status" value="2"/>
</dbReference>
<keyword evidence="3" id="KW-0238">DNA-binding</keyword>
<keyword evidence="11" id="KW-1185">Reference proteome</keyword>
<dbReference type="AlphaFoldDB" id="A0A5J5B1E3"/>
<feature type="region of interest" description="Disordered" evidence="7">
    <location>
        <begin position="66"/>
        <end position="111"/>
    </location>
</feature>
<gene>
    <name evidence="10" type="ORF">F0562_028932</name>
</gene>
<keyword evidence="5" id="KW-0539">Nucleus</keyword>
<evidence type="ECO:0000256" key="5">
    <source>
        <dbReference type="ARBA" id="ARBA00023242"/>
    </source>
</evidence>
<dbReference type="PANTHER" id="PTHR37701">
    <property type="entry name" value="METHYL-CPG-BINDING DOMAIN-CONTAINING PROTEIN 8"/>
    <property type="match status" value="1"/>
</dbReference>
<name>A0A5J5B1E3_9ASTE</name>
<feature type="domain" description="C2H2-type" evidence="8">
    <location>
        <begin position="362"/>
        <end position="389"/>
    </location>
</feature>
<evidence type="ECO:0000256" key="6">
    <source>
        <dbReference type="PROSITE-ProRule" id="PRU00042"/>
    </source>
</evidence>
<organism evidence="10 11">
    <name type="scientific">Nyssa sinensis</name>
    <dbReference type="NCBI Taxonomy" id="561372"/>
    <lineage>
        <taxon>Eukaryota</taxon>
        <taxon>Viridiplantae</taxon>
        <taxon>Streptophyta</taxon>
        <taxon>Embryophyta</taxon>
        <taxon>Tracheophyta</taxon>
        <taxon>Spermatophyta</taxon>
        <taxon>Magnoliopsida</taxon>
        <taxon>eudicotyledons</taxon>
        <taxon>Gunneridae</taxon>
        <taxon>Pentapetalae</taxon>
        <taxon>asterids</taxon>
        <taxon>Cornales</taxon>
        <taxon>Nyssaceae</taxon>
        <taxon>Nyssa</taxon>
    </lineage>
</organism>
<feature type="domain" description="MBD" evidence="9">
    <location>
        <begin position="182"/>
        <end position="254"/>
    </location>
</feature>
<dbReference type="Gene3D" id="3.30.890.10">
    <property type="entry name" value="Methyl-cpg-binding Protein 2, Chain A"/>
    <property type="match status" value="1"/>
</dbReference>
<comment type="subcellular location">
    <subcellularLocation>
        <location evidence="1">Nucleus</location>
    </subcellularLocation>
</comment>
<evidence type="ECO:0000256" key="3">
    <source>
        <dbReference type="ARBA" id="ARBA00023125"/>
    </source>
</evidence>
<dbReference type="PROSITE" id="PS50982">
    <property type="entry name" value="MBD"/>
    <property type="match status" value="1"/>
</dbReference>
<evidence type="ECO:0000256" key="1">
    <source>
        <dbReference type="ARBA" id="ARBA00004123"/>
    </source>
</evidence>
<dbReference type="EMBL" id="CM018039">
    <property type="protein sequence ID" value="KAA8536454.1"/>
    <property type="molecule type" value="Genomic_DNA"/>
</dbReference>
<keyword evidence="6" id="KW-0862">Zinc</keyword>
<evidence type="ECO:0000259" key="9">
    <source>
        <dbReference type="PROSITE" id="PS50982"/>
    </source>
</evidence>
<dbReference type="InterPro" id="IPR001739">
    <property type="entry name" value="Methyl_CpG_DNA-bd"/>
</dbReference>
<evidence type="ECO:0000256" key="4">
    <source>
        <dbReference type="ARBA" id="ARBA00023163"/>
    </source>
</evidence>
<dbReference type="InterPro" id="IPR016177">
    <property type="entry name" value="DNA-bd_dom_sf"/>
</dbReference>
<evidence type="ECO:0000256" key="7">
    <source>
        <dbReference type="SAM" id="MobiDB-lite"/>
    </source>
</evidence>
<evidence type="ECO:0000256" key="2">
    <source>
        <dbReference type="ARBA" id="ARBA00023015"/>
    </source>
</evidence>
<evidence type="ECO:0008006" key="12">
    <source>
        <dbReference type="Google" id="ProtNLM"/>
    </source>
</evidence>
<keyword evidence="6" id="KW-0863">Zinc-finger</keyword>
<dbReference type="PROSITE" id="PS00028">
    <property type="entry name" value="ZINC_FINGER_C2H2_1"/>
    <property type="match status" value="2"/>
</dbReference>
<dbReference type="Proteomes" id="UP000325577">
    <property type="component" value="Linkage Group LG16"/>
</dbReference>
<dbReference type="OrthoDB" id="1893318at2759"/>
<feature type="compositionally biased region" description="Basic and acidic residues" evidence="7">
    <location>
        <begin position="403"/>
        <end position="414"/>
    </location>
</feature>
<feature type="domain" description="C2H2-type" evidence="8">
    <location>
        <begin position="315"/>
        <end position="343"/>
    </location>
</feature>
<accession>A0A5J5B1E3</accession>
<dbReference type="InterPro" id="IPR013087">
    <property type="entry name" value="Znf_C2H2_type"/>
</dbReference>